<evidence type="ECO:0000313" key="1">
    <source>
        <dbReference type="EMBL" id="KKM18598.1"/>
    </source>
</evidence>
<organism evidence="1">
    <name type="scientific">marine sediment metagenome</name>
    <dbReference type="NCBI Taxonomy" id="412755"/>
    <lineage>
        <taxon>unclassified sequences</taxon>
        <taxon>metagenomes</taxon>
        <taxon>ecological metagenomes</taxon>
    </lineage>
</organism>
<name>A0A0F9K938_9ZZZZ</name>
<accession>A0A0F9K938</accession>
<dbReference type="EMBL" id="LAZR01014186">
    <property type="protein sequence ID" value="KKM18598.1"/>
    <property type="molecule type" value="Genomic_DNA"/>
</dbReference>
<gene>
    <name evidence="1" type="ORF">LCGC14_1664030</name>
</gene>
<protein>
    <submittedName>
        <fullName evidence="1">Uncharacterized protein</fullName>
    </submittedName>
</protein>
<reference evidence="1" key="1">
    <citation type="journal article" date="2015" name="Nature">
        <title>Complex archaea that bridge the gap between prokaryotes and eukaryotes.</title>
        <authorList>
            <person name="Spang A."/>
            <person name="Saw J.H."/>
            <person name="Jorgensen S.L."/>
            <person name="Zaremba-Niedzwiedzka K."/>
            <person name="Martijn J."/>
            <person name="Lind A.E."/>
            <person name="van Eijk R."/>
            <person name="Schleper C."/>
            <person name="Guy L."/>
            <person name="Ettema T.J."/>
        </authorList>
    </citation>
    <scope>NUCLEOTIDE SEQUENCE</scope>
</reference>
<proteinExistence type="predicted"/>
<dbReference type="AlphaFoldDB" id="A0A0F9K938"/>
<comment type="caution">
    <text evidence="1">The sequence shown here is derived from an EMBL/GenBank/DDBJ whole genome shotgun (WGS) entry which is preliminary data.</text>
</comment>
<sequence length="104" mass="11922">MPKTEDGYKVKEDDLVWCVSDPFIITAITMINSSSSDDVWTFWLDPGDGESDYPANNHEVFKYQRNCLLAARCVAHEHIQCNEASIQIHKEEIDSIDKFLEELA</sequence>